<dbReference type="EMBL" id="ML733394">
    <property type="protein sequence ID" value="KAB8225460.1"/>
    <property type="molecule type" value="Genomic_DNA"/>
</dbReference>
<accession>A0A5N6F9D8</accession>
<evidence type="ECO:0000313" key="1">
    <source>
        <dbReference type="EMBL" id="KAB8225460.1"/>
    </source>
</evidence>
<sequence>MGFLLASFLSIFLCVFLSVPPLINFILDAARREITVYIRFGLGVSRDFSSALRSSVLVLPWWIVDLGSFVGVSCS</sequence>
<keyword evidence="2" id="KW-1185">Reference proteome</keyword>
<dbReference type="AlphaFoldDB" id="A0A5N6F9D8"/>
<evidence type="ECO:0000313" key="2">
    <source>
        <dbReference type="Proteomes" id="UP000326799"/>
    </source>
</evidence>
<organism evidence="1 2">
    <name type="scientific">Aspergillus novoparasiticus</name>
    <dbReference type="NCBI Taxonomy" id="986946"/>
    <lineage>
        <taxon>Eukaryota</taxon>
        <taxon>Fungi</taxon>
        <taxon>Dikarya</taxon>
        <taxon>Ascomycota</taxon>
        <taxon>Pezizomycotina</taxon>
        <taxon>Eurotiomycetes</taxon>
        <taxon>Eurotiomycetidae</taxon>
        <taxon>Eurotiales</taxon>
        <taxon>Aspergillaceae</taxon>
        <taxon>Aspergillus</taxon>
        <taxon>Aspergillus subgen. Circumdati</taxon>
    </lineage>
</organism>
<dbReference type="Proteomes" id="UP000326799">
    <property type="component" value="Unassembled WGS sequence"/>
</dbReference>
<name>A0A5N6F9D8_9EURO</name>
<gene>
    <name evidence="1" type="ORF">BDV33DRAFT_163550</name>
</gene>
<proteinExistence type="predicted"/>
<reference evidence="1 2" key="1">
    <citation type="submission" date="2019-04" db="EMBL/GenBank/DDBJ databases">
        <title>Fungal friends and foes A comparative genomics study of 23 Aspergillus species from section Flavi.</title>
        <authorList>
            <consortium name="DOE Joint Genome Institute"/>
            <person name="Kjaerbolling I."/>
            <person name="Vesth T.C."/>
            <person name="Frisvad J.C."/>
            <person name="Nybo J.L."/>
            <person name="Theobald S."/>
            <person name="Kildgaard S."/>
            <person name="Petersen T.I."/>
            <person name="Kuo A."/>
            <person name="Sato A."/>
            <person name="Lyhne E.K."/>
            <person name="Kogle M.E."/>
            <person name="Wiebenga A."/>
            <person name="Kun R.S."/>
            <person name="Lubbers R.J."/>
            <person name="Makela M.R."/>
            <person name="Barry K."/>
            <person name="Chovatia M."/>
            <person name="Clum A."/>
            <person name="Daum C."/>
            <person name="Haridas S."/>
            <person name="He G."/>
            <person name="LaButti K."/>
            <person name="Lipzen A."/>
            <person name="Mondo S."/>
            <person name="Pangilinan J."/>
            <person name="Riley R."/>
            <person name="Salamov A."/>
            <person name="Simmons B.A."/>
            <person name="Magnuson J.K."/>
            <person name="Henrissat B."/>
            <person name="Mortensen U.H."/>
            <person name="Larsen T.O."/>
            <person name="De vries R.P."/>
            <person name="Grigoriev I.V."/>
            <person name="Machida M."/>
            <person name="Baker S.E."/>
            <person name="Andersen M.R."/>
        </authorList>
    </citation>
    <scope>NUCLEOTIDE SEQUENCE [LARGE SCALE GENOMIC DNA]</scope>
    <source>
        <strain evidence="1 2">CBS 126849</strain>
    </source>
</reference>
<protein>
    <submittedName>
        <fullName evidence="1">Uncharacterized protein</fullName>
    </submittedName>
</protein>